<feature type="signal peptide" evidence="2">
    <location>
        <begin position="1"/>
        <end position="17"/>
    </location>
</feature>
<evidence type="ECO:0000256" key="1">
    <source>
        <dbReference type="SAM" id="MobiDB-lite"/>
    </source>
</evidence>
<organism evidence="3">
    <name type="scientific">Timema genevievae</name>
    <name type="common">Walking stick</name>
    <dbReference type="NCBI Taxonomy" id="629358"/>
    <lineage>
        <taxon>Eukaryota</taxon>
        <taxon>Metazoa</taxon>
        <taxon>Ecdysozoa</taxon>
        <taxon>Arthropoda</taxon>
        <taxon>Hexapoda</taxon>
        <taxon>Insecta</taxon>
        <taxon>Pterygota</taxon>
        <taxon>Neoptera</taxon>
        <taxon>Polyneoptera</taxon>
        <taxon>Phasmatodea</taxon>
        <taxon>Timematodea</taxon>
        <taxon>Timematoidea</taxon>
        <taxon>Timematidae</taxon>
        <taxon>Timema</taxon>
    </lineage>
</organism>
<reference evidence="3" key="1">
    <citation type="submission" date="2020-11" db="EMBL/GenBank/DDBJ databases">
        <authorList>
            <person name="Tran Van P."/>
        </authorList>
    </citation>
    <scope>NUCLEOTIDE SEQUENCE</scope>
</reference>
<dbReference type="InterPro" id="IPR037176">
    <property type="entry name" value="Osmotin/thaumatin-like_sf"/>
</dbReference>
<sequence length="73" mass="7256">MGITVYLVVCLLGAALGKQFQFHNNLGQTIWVGSLGNAGVAAPNNGGFQLNAGAAHQGGAPAANKAPGRRPGS</sequence>
<dbReference type="Gene3D" id="2.60.110.10">
    <property type="entry name" value="Thaumatin"/>
    <property type="match status" value="1"/>
</dbReference>
<name>A0A7R9K7X0_TIMGE</name>
<proteinExistence type="predicted"/>
<protein>
    <submittedName>
        <fullName evidence="3">Uncharacterized protein</fullName>
    </submittedName>
</protein>
<feature type="chain" id="PRO_5031545922" evidence="2">
    <location>
        <begin position="18"/>
        <end position="73"/>
    </location>
</feature>
<accession>A0A7R9K7X0</accession>
<evidence type="ECO:0000313" key="3">
    <source>
        <dbReference type="EMBL" id="CAD7610552.1"/>
    </source>
</evidence>
<dbReference type="SUPFAM" id="SSF49870">
    <property type="entry name" value="Osmotin, thaumatin-like protein"/>
    <property type="match status" value="1"/>
</dbReference>
<gene>
    <name evidence="3" type="ORF">TGEB3V08_LOCUS10766</name>
</gene>
<evidence type="ECO:0000256" key="2">
    <source>
        <dbReference type="SAM" id="SignalP"/>
    </source>
</evidence>
<feature type="region of interest" description="Disordered" evidence="1">
    <location>
        <begin position="53"/>
        <end position="73"/>
    </location>
</feature>
<feature type="compositionally biased region" description="Low complexity" evidence="1">
    <location>
        <begin position="53"/>
        <end position="66"/>
    </location>
</feature>
<dbReference type="AlphaFoldDB" id="A0A7R9K7X0"/>
<dbReference type="EMBL" id="OE846866">
    <property type="protein sequence ID" value="CAD7610552.1"/>
    <property type="molecule type" value="Genomic_DNA"/>
</dbReference>
<keyword evidence="2" id="KW-0732">Signal</keyword>